<sequence length="96" mass="11034">MAFLCSRLSWRRDYLEHIKIIVDQAPLDLRLEHNEQNSALDSSKLYRAITIAAIMKLHSIEAQKKFSQSRSSHEQGLERLEPIGTHCTLDCGSRLL</sequence>
<keyword evidence="2" id="KW-1185">Reference proteome</keyword>
<evidence type="ECO:0000313" key="1">
    <source>
        <dbReference type="EMBL" id="CAA7394345.1"/>
    </source>
</evidence>
<dbReference type="AlphaFoldDB" id="A0A7I8KBG7"/>
<gene>
    <name evidence="1" type="ORF">SI8410_04005006</name>
</gene>
<reference evidence="1" key="1">
    <citation type="submission" date="2020-02" db="EMBL/GenBank/DDBJ databases">
        <authorList>
            <person name="Scholz U."/>
            <person name="Mascher M."/>
            <person name="Fiebig A."/>
        </authorList>
    </citation>
    <scope>NUCLEOTIDE SEQUENCE</scope>
</reference>
<evidence type="ECO:0000313" key="2">
    <source>
        <dbReference type="Proteomes" id="UP000663760"/>
    </source>
</evidence>
<protein>
    <submittedName>
        <fullName evidence="1">Uncharacterized protein</fullName>
    </submittedName>
</protein>
<accession>A0A7I8KBG7</accession>
<dbReference type="Proteomes" id="UP000663760">
    <property type="component" value="Chromosome 4"/>
</dbReference>
<dbReference type="EMBL" id="LR746267">
    <property type="protein sequence ID" value="CAA7394345.1"/>
    <property type="molecule type" value="Genomic_DNA"/>
</dbReference>
<name>A0A7I8KBG7_SPIIN</name>
<proteinExistence type="predicted"/>
<organism evidence="1 2">
    <name type="scientific">Spirodela intermedia</name>
    <name type="common">Intermediate duckweed</name>
    <dbReference type="NCBI Taxonomy" id="51605"/>
    <lineage>
        <taxon>Eukaryota</taxon>
        <taxon>Viridiplantae</taxon>
        <taxon>Streptophyta</taxon>
        <taxon>Embryophyta</taxon>
        <taxon>Tracheophyta</taxon>
        <taxon>Spermatophyta</taxon>
        <taxon>Magnoliopsida</taxon>
        <taxon>Liliopsida</taxon>
        <taxon>Araceae</taxon>
        <taxon>Lemnoideae</taxon>
        <taxon>Spirodela</taxon>
    </lineage>
</organism>